<proteinExistence type="predicted"/>
<dbReference type="EMBL" id="UZAE01000357">
    <property type="protein sequence ID" value="VDN96885.1"/>
    <property type="molecule type" value="Genomic_DNA"/>
</dbReference>
<evidence type="ECO:0000313" key="2">
    <source>
        <dbReference type="Proteomes" id="UP000278807"/>
    </source>
</evidence>
<reference evidence="3" key="1">
    <citation type="submission" date="2017-02" db="UniProtKB">
        <authorList>
            <consortium name="WormBaseParasite"/>
        </authorList>
    </citation>
    <scope>IDENTIFICATION</scope>
</reference>
<dbReference type="AlphaFoldDB" id="A0A0R3T283"/>
<protein>
    <submittedName>
        <fullName evidence="1 3">Uncharacterized protein</fullName>
    </submittedName>
</protein>
<name>A0A0R3T283_RODNA</name>
<dbReference type="Proteomes" id="UP000278807">
    <property type="component" value="Unassembled WGS sequence"/>
</dbReference>
<accession>A0A0R3T283</accession>
<evidence type="ECO:0000313" key="1">
    <source>
        <dbReference type="EMBL" id="VDN96885.1"/>
    </source>
</evidence>
<keyword evidence="2" id="KW-1185">Reference proteome</keyword>
<dbReference type="WBParaSite" id="HNAJ_0000102601-mRNA-1">
    <property type="protein sequence ID" value="HNAJ_0000102601-mRNA-1"/>
    <property type="gene ID" value="HNAJ_0000102601"/>
</dbReference>
<gene>
    <name evidence="1" type="ORF">HNAJ_LOCUS1026</name>
</gene>
<reference evidence="1 2" key="2">
    <citation type="submission" date="2018-11" db="EMBL/GenBank/DDBJ databases">
        <authorList>
            <consortium name="Pathogen Informatics"/>
        </authorList>
    </citation>
    <scope>NUCLEOTIDE SEQUENCE [LARGE SCALE GENOMIC DNA]</scope>
</reference>
<evidence type="ECO:0000313" key="3">
    <source>
        <dbReference type="WBParaSite" id="HNAJ_0000102601-mRNA-1"/>
    </source>
</evidence>
<sequence>MKSGSCVIFNGQDCERSDTPYLGDISPIRKRLLIRTPEKCNDDFDNGYQKIKPIRSRMAVEILRTNRLCLQFVEDEPPISKTAGNGNTHELENYQVNQGKQEKSNENNKPDLATANEYATENLTKAIAICAVCPNEPPTCQSCVKTTPTSAPLKKTVRCYDNYHQHEDDVSKQEPLCGCQKLLDETTKFHLGANYSGIITDYPITVRYIAVRSDAIIIKRQFRKLKWGEKLMRKLRHM</sequence>
<dbReference type="OrthoDB" id="10362594at2759"/>
<organism evidence="3">
    <name type="scientific">Rodentolepis nana</name>
    <name type="common">Dwarf tapeworm</name>
    <name type="synonym">Hymenolepis nana</name>
    <dbReference type="NCBI Taxonomy" id="102285"/>
    <lineage>
        <taxon>Eukaryota</taxon>
        <taxon>Metazoa</taxon>
        <taxon>Spiralia</taxon>
        <taxon>Lophotrochozoa</taxon>
        <taxon>Platyhelminthes</taxon>
        <taxon>Cestoda</taxon>
        <taxon>Eucestoda</taxon>
        <taxon>Cyclophyllidea</taxon>
        <taxon>Hymenolepididae</taxon>
        <taxon>Rodentolepis</taxon>
    </lineage>
</organism>